<feature type="domain" description="Glycosyltransferase subfamily 4-like N-terminal" evidence="5">
    <location>
        <begin position="18"/>
        <end position="190"/>
    </location>
</feature>
<accession>A0ABP7E3Z3</accession>
<dbReference type="Pfam" id="PF13439">
    <property type="entry name" value="Glyco_transf_4"/>
    <property type="match status" value="1"/>
</dbReference>
<keyword evidence="3" id="KW-0808">Transferase</keyword>
<evidence type="ECO:0000313" key="6">
    <source>
        <dbReference type="EMBL" id="GAA3711834.1"/>
    </source>
</evidence>
<dbReference type="SUPFAM" id="SSF53756">
    <property type="entry name" value="UDP-Glycosyltransferase/glycogen phosphorylase"/>
    <property type="match status" value="1"/>
</dbReference>
<dbReference type="Proteomes" id="UP001501468">
    <property type="component" value="Unassembled WGS sequence"/>
</dbReference>
<dbReference type="InterPro" id="IPR050194">
    <property type="entry name" value="Glycosyltransferase_grp1"/>
</dbReference>
<dbReference type="RefSeq" id="WP_344948414.1">
    <property type="nucleotide sequence ID" value="NZ_BAABDC010000005.1"/>
</dbReference>
<dbReference type="PANTHER" id="PTHR45947">
    <property type="entry name" value="SULFOQUINOVOSYL TRANSFERASE SQD2"/>
    <property type="match status" value="1"/>
</dbReference>
<comment type="caution">
    <text evidence="6">The sequence shown here is derived from an EMBL/GenBank/DDBJ whole genome shotgun (WGS) entry which is preliminary data.</text>
</comment>
<name>A0ABP7E3Z3_9MICO</name>
<evidence type="ECO:0000256" key="3">
    <source>
        <dbReference type="ARBA" id="ARBA00022679"/>
    </source>
</evidence>
<dbReference type="Pfam" id="PF00534">
    <property type="entry name" value="Glycos_transf_1"/>
    <property type="match status" value="1"/>
</dbReference>
<dbReference type="InterPro" id="IPR001296">
    <property type="entry name" value="Glyco_trans_1"/>
</dbReference>
<evidence type="ECO:0000256" key="1">
    <source>
        <dbReference type="ARBA" id="ARBA00021292"/>
    </source>
</evidence>
<dbReference type="PANTHER" id="PTHR45947:SF3">
    <property type="entry name" value="SULFOQUINOVOSYL TRANSFERASE SQD2"/>
    <property type="match status" value="1"/>
</dbReference>
<dbReference type="EMBL" id="BAABDC010000005">
    <property type="protein sequence ID" value="GAA3711834.1"/>
    <property type="molecule type" value="Genomic_DNA"/>
</dbReference>
<keyword evidence="7" id="KW-1185">Reference proteome</keyword>
<evidence type="ECO:0000259" key="5">
    <source>
        <dbReference type="Pfam" id="PF13439"/>
    </source>
</evidence>
<keyword evidence="2" id="KW-0328">Glycosyltransferase</keyword>
<reference evidence="7" key="1">
    <citation type="journal article" date="2019" name="Int. J. Syst. Evol. Microbiol.">
        <title>The Global Catalogue of Microorganisms (GCM) 10K type strain sequencing project: providing services to taxonomists for standard genome sequencing and annotation.</title>
        <authorList>
            <consortium name="The Broad Institute Genomics Platform"/>
            <consortium name="The Broad Institute Genome Sequencing Center for Infectious Disease"/>
            <person name="Wu L."/>
            <person name="Ma J."/>
        </authorList>
    </citation>
    <scope>NUCLEOTIDE SEQUENCE [LARGE SCALE GENOMIC DNA]</scope>
    <source>
        <strain evidence="7">JCM 17125</strain>
    </source>
</reference>
<protein>
    <recommendedName>
        <fullName evidence="1">D-inositol 3-phosphate glycosyltransferase</fullName>
    </recommendedName>
</protein>
<evidence type="ECO:0000256" key="2">
    <source>
        <dbReference type="ARBA" id="ARBA00022676"/>
    </source>
</evidence>
<evidence type="ECO:0000259" key="4">
    <source>
        <dbReference type="Pfam" id="PF00534"/>
    </source>
</evidence>
<evidence type="ECO:0000313" key="7">
    <source>
        <dbReference type="Proteomes" id="UP001501468"/>
    </source>
</evidence>
<feature type="domain" description="Glycosyl transferase family 1" evidence="4">
    <location>
        <begin position="207"/>
        <end position="331"/>
    </location>
</feature>
<dbReference type="InterPro" id="IPR028098">
    <property type="entry name" value="Glyco_trans_4-like_N"/>
</dbReference>
<organism evidence="6 7">
    <name type="scientific">Terrabacter ginsenosidimutans</name>
    <dbReference type="NCBI Taxonomy" id="490575"/>
    <lineage>
        <taxon>Bacteria</taxon>
        <taxon>Bacillati</taxon>
        <taxon>Actinomycetota</taxon>
        <taxon>Actinomycetes</taxon>
        <taxon>Micrococcales</taxon>
        <taxon>Intrasporangiaceae</taxon>
        <taxon>Terrabacter</taxon>
    </lineage>
</organism>
<dbReference type="Gene3D" id="3.40.50.2000">
    <property type="entry name" value="Glycogen Phosphorylase B"/>
    <property type="match status" value="2"/>
</dbReference>
<gene>
    <name evidence="6" type="ORF">GCM10022399_30780</name>
</gene>
<proteinExistence type="predicted"/>
<sequence length="370" mass="40459">MRDRPRVAIAHDYLTQRGGAERVVLALHRAFPDATIHTTLYDPENTYPEFRDAHVVVSPLNRIGPLRREHRAALPLLSYAVSRLPVDADVVVVSSSGWAHGVPATGRKLVYCHAPARWLYQAEAYLGGPAARSVRGRVLMLLGGGLRRWDRRAAASADRYLANSTVVQERIATAYGIEADVLAPPYGIDPADPQEPVRALADWGADGYLLVVSRLLPYKNVDVAVEALRGLPERLVVVGSGPLEARLRAEAPDNVRIVTGLSDAELRWTYAHARTLLAPSLEDFGLTPLEAAAFGVPTLALHAGGYLDTIDEDVNGMFFEAPTAEAVRAAVVAARDRTWDTEAIRAHAERFSEARFHARIRGEVERLLAP</sequence>